<gene>
    <name evidence="7" type="ORF">KME07_22415</name>
</gene>
<evidence type="ECO:0000313" key="8">
    <source>
        <dbReference type="Proteomes" id="UP000707356"/>
    </source>
</evidence>
<evidence type="ECO:0000256" key="4">
    <source>
        <dbReference type="ARBA" id="ARBA00022989"/>
    </source>
</evidence>
<dbReference type="Pfam" id="PF06146">
    <property type="entry name" value="PsiE"/>
    <property type="match status" value="1"/>
</dbReference>
<comment type="subcellular location">
    <subcellularLocation>
        <location evidence="1">Cell membrane</location>
        <topology evidence="1">Multi-pass membrane protein</topology>
    </subcellularLocation>
</comment>
<sequence>MNLGNLLRRLTSTESNRSFLGQIGKVEVLVSKLLSLMMLGVLAVSIVQLGFVLFAEVVRDVPYGFFSSSLIEIFGAFLNILIALEVLENITAYLRGSGIRIELVIVTALTAVARKIVIFDFTKLSGTDLIGLGLAIFALTISYWLVRCTNQGNREPH</sequence>
<dbReference type="Proteomes" id="UP000707356">
    <property type="component" value="Unassembled WGS sequence"/>
</dbReference>
<accession>A0A951PFD2</accession>
<evidence type="ECO:0000256" key="6">
    <source>
        <dbReference type="SAM" id="Phobius"/>
    </source>
</evidence>
<feature type="transmembrane region" description="Helical" evidence="6">
    <location>
        <begin position="99"/>
        <end position="117"/>
    </location>
</feature>
<keyword evidence="2" id="KW-1003">Cell membrane</keyword>
<evidence type="ECO:0000313" key="7">
    <source>
        <dbReference type="EMBL" id="MBW4468190.1"/>
    </source>
</evidence>
<evidence type="ECO:0000256" key="2">
    <source>
        <dbReference type="ARBA" id="ARBA00022475"/>
    </source>
</evidence>
<proteinExistence type="predicted"/>
<reference evidence="7" key="1">
    <citation type="submission" date="2021-05" db="EMBL/GenBank/DDBJ databases">
        <authorList>
            <person name="Pietrasiak N."/>
            <person name="Ward R."/>
            <person name="Stajich J.E."/>
            <person name="Kurbessoian T."/>
        </authorList>
    </citation>
    <scope>NUCLEOTIDE SEQUENCE</scope>
    <source>
        <strain evidence="7">GSE-TBD4-15B</strain>
    </source>
</reference>
<keyword evidence="5 6" id="KW-0472">Membrane</keyword>
<name>A0A951PFD2_9CYAN</name>
<keyword evidence="4 6" id="KW-1133">Transmembrane helix</keyword>
<dbReference type="AlphaFoldDB" id="A0A951PFD2"/>
<feature type="transmembrane region" description="Helical" evidence="6">
    <location>
        <begin position="61"/>
        <end position="87"/>
    </location>
</feature>
<protein>
    <submittedName>
        <fullName evidence="7">Phosphate-starvation-inducible PsiE family protein</fullName>
    </submittedName>
</protein>
<feature type="transmembrane region" description="Helical" evidence="6">
    <location>
        <begin position="33"/>
        <end position="55"/>
    </location>
</feature>
<feature type="transmembrane region" description="Helical" evidence="6">
    <location>
        <begin position="129"/>
        <end position="146"/>
    </location>
</feature>
<evidence type="ECO:0000256" key="5">
    <source>
        <dbReference type="ARBA" id="ARBA00023136"/>
    </source>
</evidence>
<reference evidence="7" key="2">
    <citation type="journal article" date="2022" name="Microbiol. Resour. Announc.">
        <title>Metagenome Sequencing to Explore Phylogenomics of Terrestrial Cyanobacteria.</title>
        <authorList>
            <person name="Ward R.D."/>
            <person name="Stajich J.E."/>
            <person name="Johansen J.R."/>
            <person name="Huntemann M."/>
            <person name="Clum A."/>
            <person name="Foster B."/>
            <person name="Foster B."/>
            <person name="Roux S."/>
            <person name="Palaniappan K."/>
            <person name="Varghese N."/>
            <person name="Mukherjee S."/>
            <person name="Reddy T.B.K."/>
            <person name="Daum C."/>
            <person name="Copeland A."/>
            <person name="Chen I.A."/>
            <person name="Ivanova N.N."/>
            <person name="Kyrpides N.C."/>
            <person name="Shapiro N."/>
            <person name="Eloe-Fadrosh E.A."/>
            <person name="Pietrasiak N."/>
        </authorList>
    </citation>
    <scope>NUCLEOTIDE SEQUENCE</scope>
    <source>
        <strain evidence="7">GSE-TBD4-15B</strain>
    </source>
</reference>
<organism evidence="7 8">
    <name type="scientific">Pegethrix bostrychoides GSE-TBD4-15B</name>
    <dbReference type="NCBI Taxonomy" id="2839662"/>
    <lineage>
        <taxon>Bacteria</taxon>
        <taxon>Bacillati</taxon>
        <taxon>Cyanobacteriota</taxon>
        <taxon>Cyanophyceae</taxon>
        <taxon>Oculatellales</taxon>
        <taxon>Oculatellaceae</taxon>
        <taxon>Pegethrix</taxon>
    </lineage>
</organism>
<dbReference type="EMBL" id="JAHHHV010000085">
    <property type="protein sequence ID" value="MBW4468190.1"/>
    <property type="molecule type" value="Genomic_DNA"/>
</dbReference>
<evidence type="ECO:0000256" key="1">
    <source>
        <dbReference type="ARBA" id="ARBA00004651"/>
    </source>
</evidence>
<keyword evidence="3 6" id="KW-0812">Transmembrane</keyword>
<dbReference type="InterPro" id="IPR020948">
    <property type="entry name" value="P_starv_induced_PsiE-like"/>
</dbReference>
<comment type="caution">
    <text evidence="7">The sequence shown here is derived from an EMBL/GenBank/DDBJ whole genome shotgun (WGS) entry which is preliminary data.</text>
</comment>
<dbReference type="GO" id="GO:0005886">
    <property type="term" value="C:plasma membrane"/>
    <property type="evidence" value="ECO:0007669"/>
    <property type="project" value="UniProtKB-SubCell"/>
</dbReference>
<evidence type="ECO:0000256" key="3">
    <source>
        <dbReference type="ARBA" id="ARBA00022692"/>
    </source>
</evidence>